<dbReference type="KEGG" id="mcoo:MCOO_29550"/>
<evidence type="ECO:0000313" key="2">
    <source>
        <dbReference type="Proteomes" id="UP000465866"/>
    </source>
</evidence>
<dbReference type="RefSeq" id="WP_163777051.1">
    <property type="nucleotide sequence ID" value="NZ_AP022569.1"/>
</dbReference>
<proteinExistence type="predicted"/>
<accession>A0A7I7KXZ0</accession>
<organism evidence="1 2">
    <name type="scientific">Mycobacterium cookii</name>
    <dbReference type="NCBI Taxonomy" id="1775"/>
    <lineage>
        <taxon>Bacteria</taxon>
        <taxon>Bacillati</taxon>
        <taxon>Actinomycetota</taxon>
        <taxon>Actinomycetes</taxon>
        <taxon>Mycobacteriales</taxon>
        <taxon>Mycobacteriaceae</taxon>
        <taxon>Mycobacterium</taxon>
    </lineage>
</organism>
<sequence length="57" mass="6229">MTVSQSTGPPTWLIGEALAHGRLQEPDGRVAMWQLQAESEGKIRADEQDHAAHLVAH</sequence>
<protein>
    <submittedName>
        <fullName evidence="1">Uncharacterized protein</fullName>
    </submittedName>
</protein>
<keyword evidence="2" id="KW-1185">Reference proteome</keyword>
<gene>
    <name evidence="1" type="ORF">MCOO_29550</name>
</gene>
<reference evidence="1 2" key="1">
    <citation type="journal article" date="2019" name="Emerg. Microbes Infect.">
        <title>Comprehensive subspecies identification of 175 nontuberculous mycobacteria species based on 7547 genomic profiles.</title>
        <authorList>
            <person name="Matsumoto Y."/>
            <person name="Kinjo T."/>
            <person name="Motooka D."/>
            <person name="Nabeya D."/>
            <person name="Jung N."/>
            <person name="Uechi K."/>
            <person name="Horii T."/>
            <person name="Iida T."/>
            <person name="Fujita J."/>
            <person name="Nakamura S."/>
        </authorList>
    </citation>
    <scope>NUCLEOTIDE SEQUENCE [LARGE SCALE GENOMIC DNA]</scope>
    <source>
        <strain evidence="1 2">JCM 12404</strain>
    </source>
</reference>
<dbReference type="EMBL" id="AP022569">
    <property type="protein sequence ID" value="BBX46940.1"/>
    <property type="molecule type" value="Genomic_DNA"/>
</dbReference>
<evidence type="ECO:0000313" key="1">
    <source>
        <dbReference type="EMBL" id="BBX46940.1"/>
    </source>
</evidence>
<name>A0A7I7KXZ0_9MYCO</name>
<dbReference type="Proteomes" id="UP000465866">
    <property type="component" value="Chromosome"/>
</dbReference>
<dbReference type="AlphaFoldDB" id="A0A7I7KXZ0"/>